<dbReference type="RefSeq" id="WP_139714927.1">
    <property type="nucleotide sequence ID" value="NZ_CP040871.1"/>
</dbReference>
<feature type="compositionally biased region" description="Low complexity" evidence="1">
    <location>
        <begin position="160"/>
        <end position="174"/>
    </location>
</feature>
<dbReference type="Proteomes" id="UP000308149">
    <property type="component" value="Chromosome"/>
</dbReference>
<reference evidence="2 3" key="1">
    <citation type="submission" date="2019-06" db="EMBL/GenBank/DDBJ databases">
        <title>Thermomonas aquatica sp. nov., isolated from an industrial wastewater treatment plant.</title>
        <authorList>
            <person name="Jeon J.H."/>
            <person name="Park D.-S."/>
        </authorList>
    </citation>
    <scope>NUCLEOTIDE SEQUENCE [LARGE SCALE GENOMIC DNA]</scope>
    <source>
        <strain evidence="2 3">SY21</strain>
    </source>
</reference>
<name>A0A5B7ZLP2_9GAMM</name>
<feature type="region of interest" description="Disordered" evidence="1">
    <location>
        <begin position="146"/>
        <end position="179"/>
    </location>
</feature>
<dbReference type="KEGG" id="thes:FHQ07_01145"/>
<gene>
    <name evidence="2" type="ORF">FHQ07_01145</name>
</gene>
<feature type="region of interest" description="Disordered" evidence="1">
    <location>
        <begin position="1"/>
        <end position="31"/>
    </location>
</feature>
<dbReference type="EMBL" id="CP040871">
    <property type="protein sequence ID" value="QDA56021.1"/>
    <property type="molecule type" value="Genomic_DNA"/>
</dbReference>
<proteinExistence type="predicted"/>
<sequence>MAITNPLDPNDDPNQAKKQAIASPSIGAMPRPTLVKPAAKLGAPATKPAIAAPTSTASGETAYAEGVRNSLGMRGVRALGDAFHAMEARRDASMANIGKAMEQAQPRPVAAPAPPAVAQPQFPGVRFAGVDPEPAGLFKTPASTIAKPPQGGQGGGSVATPTTPTTFRTGDGRTANLPAGISMRVGANGVREFSGTGETVAAATAAAGGRAPVGVTTQSVIPAPTFAPLGRPQVASTYGLSVNDPRIDEQQAGIARPNVAVRGPDAMAEQYNSREDREIVRKLISDNDSARFRQELVQAHGGRAGRAATAALGDIAGQQAQLASALSGQSSAAVQGRAGRDNQFDIASLQEAGQTSRADGARGSAERIAAMEGATAREGFAAEIARPRYDQDRAGNMIQIAGSIARPVRYEDGRAVQGQVAKANGEITAAMQYQALNDQLDTLMQSPPMAGDDAAKAAYDQRVAVLQQQINHLTSGAPAGMTLVGTKGGRPVYRDQAGNLHVQEQ</sequence>
<keyword evidence="3" id="KW-1185">Reference proteome</keyword>
<evidence type="ECO:0000313" key="2">
    <source>
        <dbReference type="EMBL" id="QDA56021.1"/>
    </source>
</evidence>
<evidence type="ECO:0000313" key="3">
    <source>
        <dbReference type="Proteomes" id="UP000308149"/>
    </source>
</evidence>
<evidence type="ECO:0000256" key="1">
    <source>
        <dbReference type="SAM" id="MobiDB-lite"/>
    </source>
</evidence>
<protein>
    <submittedName>
        <fullName evidence="2">Uncharacterized protein</fullName>
    </submittedName>
</protein>
<dbReference type="AlphaFoldDB" id="A0A5B7ZLP2"/>
<accession>A0A5B7ZLP2</accession>
<organism evidence="2 3">
    <name type="scientific">Thermomonas aquatica</name>
    <dbReference type="NCBI Taxonomy" id="2202149"/>
    <lineage>
        <taxon>Bacteria</taxon>
        <taxon>Pseudomonadati</taxon>
        <taxon>Pseudomonadota</taxon>
        <taxon>Gammaproteobacteria</taxon>
        <taxon>Lysobacterales</taxon>
        <taxon>Lysobacteraceae</taxon>
        <taxon>Thermomonas</taxon>
    </lineage>
</organism>